<keyword evidence="2" id="KW-1185">Reference proteome</keyword>
<dbReference type="HOGENOM" id="CLU_2246204_0_0_9"/>
<dbReference type="EMBL" id="CP003359">
    <property type="protein sequence ID" value="AGB41212.1"/>
    <property type="molecule type" value="Genomic_DNA"/>
</dbReference>
<accession>L0K7E9</accession>
<reference evidence="2" key="1">
    <citation type="submission" date="2012-02" db="EMBL/GenBank/DDBJ databases">
        <title>The complete genome of Halobacteroides halobius DSM 5150.</title>
        <authorList>
            <person name="Lucas S."/>
            <person name="Copeland A."/>
            <person name="Lapidus A."/>
            <person name="Glavina del Rio T."/>
            <person name="Dalin E."/>
            <person name="Tice H."/>
            <person name="Bruce D."/>
            <person name="Goodwin L."/>
            <person name="Pitluck S."/>
            <person name="Peters L."/>
            <person name="Mikhailova N."/>
            <person name="Gu W."/>
            <person name="Kyrpides N."/>
            <person name="Mavromatis K."/>
            <person name="Ivanova N."/>
            <person name="Brettin T."/>
            <person name="Detter J.C."/>
            <person name="Han C."/>
            <person name="Larimer F."/>
            <person name="Land M."/>
            <person name="Hauser L."/>
            <person name="Markowitz V."/>
            <person name="Cheng J.-F."/>
            <person name="Hugenholtz P."/>
            <person name="Woyke T."/>
            <person name="Wu D."/>
            <person name="Tindall B."/>
            <person name="Pomrenke H."/>
            <person name="Brambilla E."/>
            <person name="Klenk H.-P."/>
            <person name="Eisen J.A."/>
        </authorList>
    </citation>
    <scope>NUCLEOTIDE SEQUENCE [LARGE SCALE GENOMIC DNA]</scope>
    <source>
        <strain evidence="2">ATCC 35273 / DSM 5150 / MD-1</strain>
    </source>
</reference>
<evidence type="ECO:0000313" key="1">
    <source>
        <dbReference type="EMBL" id="AGB41212.1"/>
    </source>
</evidence>
<dbReference type="KEGG" id="hhl:Halha_1266"/>
<evidence type="ECO:0000313" key="2">
    <source>
        <dbReference type="Proteomes" id="UP000010880"/>
    </source>
</evidence>
<protein>
    <submittedName>
        <fullName evidence="1">Uncharacterized protein</fullName>
    </submittedName>
</protein>
<organism evidence="1 2">
    <name type="scientific">Halobacteroides halobius (strain ATCC 35273 / DSM 5150 / MD-1)</name>
    <dbReference type="NCBI Taxonomy" id="748449"/>
    <lineage>
        <taxon>Bacteria</taxon>
        <taxon>Bacillati</taxon>
        <taxon>Bacillota</taxon>
        <taxon>Clostridia</taxon>
        <taxon>Halanaerobiales</taxon>
        <taxon>Halobacteroidaceae</taxon>
        <taxon>Halobacteroides</taxon>
    </lineage>
</organism>
<sequence length="104" mass="11762">MTNQDFNVNQLADVLGVDQEFIDKLGAEDIPQEKKELLESILTLYLTNPAEFEDFVAESGLDDLLTKLDNIDGTNPQNEEELAKLVDKLQQQLQNKDVDLNLDL</sequence>
<dbReference type="Proteomes" id="UP000010880">
    <property type="component" value="Chromosome"/>
</dbReference>
<gene>
    <name evidence="1" type="ordered locus">Halha_1266</name>
</gene>
<dbReference type="RefSeq" id="WP_015326934.1">
    <property type="nucleotide sequence ID" value="NC_019978.1"/>
</dbReference>
<proteinExistence type="predicted"/>
<dbReference type="AlphaFoldDB" id="L0K7E9"/>
<name>L0K7E9_HALHC</name>